<feature type="chain" id="PRO_5018689069" evidence="2">
    <location>
        <begin position="25"/>
        <end position="664"/>
    </location>
</feature>
<dbReference type="RefSeq" id="WP_127764269.1">
    <property type="nucleotide sequence ID" value="NZ_SADE01000001.1"/>
</dbReference>
<keyword evidence="2" id="KW-0732">Signal</keyword>
<dbReference type="Pfam" id="PF01433">
    <property type="entry name" value="Peptidase_M1"/>
    <property type="match status" value="1"/>
</dbReference>
<dbReference type="SUPFAM" id="SSF55486">
    <property type="entry name" value="Metalloproteases ('zincins'), catalytic domain"/>
    <property type="match status" value="1"/>
</dbReference>
<reference evidence="5" key="1">
    <citation type="submission" date="2019-01" db="EMBL/GenBank/DDBJ databases">
        <title>Gri0909 isolated from a small marine red alga.</title>
        <authorList>
            <person name="Kim J."/>
            <person name="Jeong S.E."/>
            <person name="Jeon C.O."/>
        </authorList>
    </citation>
    <scope>NUCLEOTIDE SEQUENCE [LARGE SCALE GENOMIC DNA]</scope>
    <source>
        <strain evidence="5">Gri0909</strain>
    </source>
</reference>
<dbReference type="OrthoDB" id="9762302at2"/>
<dbReference type="GO" id="GO:0005615">
    <property type="term" value="C:extracellular space"/>
    <property type="evidence" value="ECO:0007669"/>
    <property type="project" value="TreeGrafter"/>
</dbReference>
<dbReference type="GO" id="GO:0070006">
    <property type="term" value="F:metalloaminopeptidase activity"/>
    <property type="evidence" value="ECO:0007669"/>
    <property type="project" value="TreeGrafter"/>
</dbReference>
<dbReference type="Gene3D" id="1.10.390.10">
    <property type="entry name" value="Neutral Protease Domain 2"/>
    <property type="match status" value="1"/>
</dbReference>
<dbReference type="GO" id="GO:0042277">
    <property type="term" value="F:peptide binding"/>
    <property type="evidence" value="ECO:0007669"/>
    <property type="project" value="TreeGrafter"/>
</dbReference>
<dbReference type="GO" id="GO:0043171">
    <property type="term" value="P:peptide catabolic process"/>
    <property type="evidence" value="ECO:0007669"/>
    <property type="project" value="TreeGrafter"/>
</dbReference>
<feature type="region of interest" description="Disordered" evidence="1">
    <location>
        <begin position="645"/>
        <end position="664"/>
    </location>
</feature>
<gene>
    <name evidence="4" type="ORF">EOI86_06425</name>
</gene>
<comment type="caution">
    <text evidence="4">The sequence shown here is derived from an EMBL/GenBank/DDBJ whole genome shotgun (WGS) entry which is preliminary data.</text>
</comment>
<feature type="compositionally biased region" description="Polar residues" evidence="1">
    <location>
        <begin position="650"/>
        <end position="664"/>
    </location>
</feature>
<feature type="domain" description="Peptidase M1 membrane alanine aminopeptidase" evidence="3">
    <location>
        <begin position="281"/>
        <end position="422"/>
    </location>
</feature>
<evidence type="ECO:0000313" key="5">
    <source>
        <dbReference type="Proteomes" id="UP000287447"/>
    </source>
</evidence>
<evidence type="ECO:0000259" key="3">
    <source>
        <dbReference type="Pfam" id="PF01433"/>
    </source>
</evidence>
<evidence type="ECO:0000256" key="2">
    <source>
        <dbReference type="SAM" id="SignalP"/>
    </source>
</evidence>
<dbReference type="EMBL" id="SADE01000001">
    <property type="protein sequence ID" value="RVU38898.1"/>
    <property type="molecule type" value="Genomic_DNA"/>
</dbReference>
<dbReference type="AlphaFoldDB" id="A0A3S2W741"/>
<dbReference type="InterPro" id="IPR014782">
    <property type="entry name" value="Peptidase_M1_dom"/>
</dbReference>
<organism evidence="4 5">
    <name type="scientific">Hwanghaeella grinnelliae</name>
    <dbReference type="NCBI Taxonomy" id="2500179"/>
    <lineage>
        <taxon>Bacteria</taxon>
        <taxon>Pseudomonadati</taxon>
        <taxon>Pseudomonadota</taxon>
        <taxon>Alphaproteobacteria</taxon>
        <taxon>Rhodospirillales</taxon>
        <taxon>Rhodospirillaceae</taxon>
        <taxon>Hwanghaeella</taxon>
    </lineage>
</organism>
<evidence type="ECO:0000256" key="1">
    <source>
        <dbReference type="SAM" id="MobiDB-lite"/>
    </source>
</evidence>
<feature type="signal peptide" evidence="2">
    <location>
        <begin position="1"/>
        <end position="24"/>
    </location>
</feature>
<dbReference type="Proteomes" id="UP000287447">
    <property type="component" value="Unassembled WGS sequence"/>
</dbReference>
<accession>A0A3S2W741</accession>
<dbReference type="GO" id="GO:0016020">
    <property type="term" value="C:membrane"/>
    <property type="evidence" value="ECO:0007669"/>
    <property type="project" value="TreeGrafter"/>
</dbReference>
<dbReference type="GO" id="GO:0005737">
    <property type="term" value="C:cytoplasm"/>
    <property type="evidence" value="ECO:0007669"/>
    <property type="project" value="TreeGrafter"/>
</dbReference>
<dbReference type="GO" id="GO:0008270">
    <property type="term" value="F:zinc ion binding"/>
    <property type="evidence" value="ECO:0007669"/>
    <property type="project" value="InterPro"/>
</dbReference>
<dbReference type="InterPro" id="IPR050344">
    <property type="entry name" value="Peptidase_M1_aminopeptidases"/>
</dbReference>
<dbReference type="PANTHER" id="PTHR11533">
    <property type="entry name" value="PROTEASE M1 ZINC METALLOPROTEASE"/>
    <property type="match status" value="1"/>
</dbReference>
<dbReference type="InterPro" id="IPR027268">
    <property type="entry name" value="Peptidase_M4/M1_CTD_sf"/>
</dbReference>
<evidence type="ECO:0000313" key="4">
    <source>
        <dbReference type="EMBL" id="RVU38898.1"/>
    </source>
</evidence>
<proteinExistence type="predicted"/>
<protein>
    <submittedName>
        <fullName evidence="4">M1 family peptidase</fullName>
    </submittedName>
</protein>
<name>A0A3S2W741_9PROT</name>
<sequence>MTFNRPVVLFCTLLFVLIGLPAHAESGFPHHDVQVVFDQKTGQLGVTDRLTISPTANLTVVLADWLEIDRADANGVPLSVDRVGRHWRISSANGPIDALTISAQGTVPAMPPADQRRGVSGAAADAWDGSYLPSYAAWIPDTGAAHVTYRLKVRIDGSLRPVATGRILSETDLDGAFEAVFAADYPTEAPSLFIGPYTVTERIVDGTRIRTYFHEEIAGSADHYITQSADYIRIFAEMIGAYPFDDFHVVSAPLPVGLGFPNMTYIGRTIVPLPFMRGRSLAHEVLHNWWGNGVGIDYATGNWSEGLTTFFADYGLAERQGPDAAREMRLGWLRDYAALPTSDDTPVSAFTSKTHQASQVIGYNKTAHIFHMLRLEIGPAAFEQGIRAFWNDHRFKTAAWKDIQHALETASGRDLDWFFSQWVGQAGAPELTLAETRVEQTGGKHTLHVTLRQKGPLYRLTVPIIVETEGEAIHEQVRLSSAEETFSIELESAPLRVRVDPDFDVFRRLLPGESPPILRDITLARNVDATVLGSDEGFASAARALTGRLSKNPTWVPKRAPTGPAIVIGNSADIVSYVRDHLESDIPEPVSESAAAAWTFRSPEGHPVLLIRAIDTAGIERMMRPLPHYGSRSYVTFEDGRATDKGVWKTTDSPLSRDLSAQKQ</sequence>
<dbReference type="PANTHER" id="PTHR11533:SF174">
    <property type="entry name" value="PUROMYCIN-SENSITIVE AMINOPEPTIDASE-RELATED"/>
    <property type="match status" value="1"/>
</dbReference>
<keyword evidence="5" id="KW-1185">Reference proteome</keyword>